<organism evidence="1">
    <name type="scientific">Enterococcus faecium</name>
    <name type="common">Streptococcus faecium</name>
    <dbReference type="NCBI Taxonomy" id="1352"/>
    <lineage>
        <taxon>Bacteria</taxon>
        <taxon>Bacillati</taxon>
        <taxon>Bacillota</taxon>
        <taxon>Bacilli</taxon>
        <taxon>Lactobacillales</taxon>
        <taxon>Enterococcaceae</taxon>
        <taxon>Enterococcus</taxon>
    </lineage>
</organism>
<evidence type="ECO:0000313" key="1">
    <source>
        <dbReference type="EMBL" id="QXO84705.1"/>
    </source>
</evidence>
<protein>
    <recommendedName>
        <fullName evidence="2">Peptidase C39 domain-containing protein</fullName>
    </recommendedName>
</protein>
<name>A0A8F5V5S8_ENTFC</name>
<reference evidence="1" key="1">
    <citation type="submission" date="2020-08" db="EMBL/GenBank/DDBJ databases">
        <title>Novel genomic islands and a new vanD-subtype in the first VanD-type vancomycin resistant enterococci identified in Norway.</title>
        <authorList>
            <person name="Rubaye A.M."/>
            <person name="Janice J."/>
            <person name="Sundsfjord A."/>
            <person name="Hegstad K."/>
        </authorList>
    </citation>
    <scope>NUCLEOTIDE SEQUENCE</scope>
    <source>
        <strain evidence="1">KresVRE0002</strain>
    </source>
</reference>
<dbReference type="Gene3D" id="3.90.70.10">
    <property type="entry name" value="Cysteine proteinases"/>
    <property type="match status" value="1"/>
</dbReference>
<proteinExistence type="predicted"/>
<accession>A0A8F5V5S8</accession>
<dbReference type="AlphaFoldDB" id="A0A8F5V5S8"/>
<dbReference type="EMBL" id="MT951616">
    <property type="protein sequence ID" value="QXO84705.1"/>
    <property type="molecule type" value="Genomic_DNA"/>
</dbReference>
<gene>
    <name evidence="1" type="ORF">Tn6712_000077</name>
</gene>
<sequence length="124" mass="14046">MEGRNMKLIKQPTFETCGQACIAMIADKSVNDVIKDMKTSGSTSIGQLIEILDKYGIRHAEKNVRISKKNPKPYEYSILTVHANGGYTHWVLFYDGKYYDPEFGVIEGEYTHGKITSFLGIFED</sequence>
<evidence type="ECO:0008006" key="2">
    <source>
        <dbReference type="Google" id="ProtNLM"/>
    </source>
</evidence>